<keyword evidence="3" id="KW-1185">Reference proteome</keyword>
<organism evidence="2 3">
    <name type="scientific">Glomerella acutata</name>
    <name type="common">Colletotrichum acutatum</name>
    <dbReference type="NCBI Taxonomy" id="27357"/>
    <lineage>
        <taxon>Eukaryota</taxon>
        <taxon>Fungi</taxon>
        <taxon>Dikarya</taxon>
        <taxon>Ascomycota</taxon>
        <taxon>Pezizomycotina</taxon>
        <taxon>Sordariomycetes</taxon>
        <taxon>Hypocreomycetidae</taxon>
        <taxon>Glomerellales</taxon>
        <taxon>Glomerellaceae</taxon>
        <taxon>Colletotrichum</taxon>
        <taxon>Colletotrichum acutatum species complex</taxon>
    </lineage>
</organism>
<reference evidence="2" key="1">
    <citation type="submission" date="2021-12" db="EMBL/GenBank/DDBJ databases">
        <title>Comparative genomics, transcriptomics and evolutionary studies reveal genomic signatures of adaptation to plant cell wall in hemibiotrophic fungi.</title>
        <authorList>
            <consortium name="DOE Joint Genome Institute"/>
            <person name="Baroncelli R."/>
            <person name="Diaz J.F."/>
            <person name="Benocci T."/>
            <person name="Peng M."/>
            <person name="Battaglia E."/>
            <person name="Haridas S."/>
            <person name="Andreopoulos W."/>
            <person name="Labutti K."/>
            <person name="Pangilinan J."/>
            <person name="Floch G.L."/>
            <person name="Makela M.R."/>
            <person name="Henrissat B."/>
            <person name="Grigoriev I.V."/>
            <person name="Crouch J.A."/>
            <person name="De Vries R.P."/>
            <person name="Sukno S.A."/>
            <person name="Thon M.R."/>
        </authorList>
    </citation>
    <scope>NUCLEOTIDE SEQUENCE</scope>
    <source>
        <strain evidence="2">CBS 112980</strain>
    </source>
</reference>
<sequence>MHNPFFALPVLSTFGAKGVQFNNCPYRRRRRGHFQCKGEVCWRATAGDAQKYSSGDNMLLGGLLTYRVEGVGDALSQVSFAMFPSSFCLYKAVHFLFFSESLRDQVRARKLKPNGDRGDGRTSGGRTWGMQVAKSHKCRSGRRSRLSFAAAVKLRMPLEGGCTTTPLDVNVRFGGKRERYTQNRFGLKMRGNEESSNTQEQYSRT</sequence>
<feature type="region of interest" description="Disordered" evidence="1">
    <location>
        <begin position="184"/>
        <end position="205"/>
    </location>
</feature>
<evidence type="ECO:0000313" key="2">
    <source>
        <dbReference type="EMBL" id="KAK1729155.1"/>
    </source>
</evidence>
<gene>
    <name evidence="2" type="ORF">BDZ83DRAFT_606936</name>
</gene>
<protein>
    <submittedName>
        <fullName evidence="2">Uncharacterized protein</fullName>
    </submittedName>
</protein>
<dbReference type="Proteomes" id="UP001244207">
    <property type="component" value="Unassembled WGS sequence"/>
</dbReference>
<name>A0AAD8XKQ2_GLOAC</name>
<proteinExistence type="predicted"/>
<dbReference type="RefSeq" id="XP_060369210.1">
    <property type="nucleotide sequence ID" value="XM_060507401.1"/>
</dbReference>
<comment type="caution">
    <text evidence="2">The sequence shown here is derived from an EMBL/GenBank/DDBJ whole genome shotgun (WGS) entry which is preliminary data.</text>
</comment>
<dbReference type="EMBL" id="JAHMHS010000013">
    <property type="protein sequence ID" value="KAK1729155.1"/>
    <property type="molecule type" value="Genomic_DNA"/>
</dbReference>
<feature type="compositionally biased region" description="Polar residues" evidence="1">
    <location>
        <begin position="194"/>
        <end position="205"/>
    </location>
</feature>
<dbReference type="AlphaFoldDB" id="A0AAD8XKQ2"/>
<evidence type="ECO:0000313" key="3">
    <source>
        <dbReference type="Proteomes" id="UP001244207"/>
    </source>
</evidence>
<dbReference type="GeneID" id="85391300"/>
<accession>A0AAD8XKQ2</accession>
<evidence type="ECO:0000256" key="1">
    <source>
        <dbReference type="SAM" id="MobiDB-lite"/>
    </source>
</evidence>